<dbReference type="Pfam" id="PF14359">
    <property type="entry name" value="DUF4406"/>
    <property type="match status" value="1"/>
</dbReference>
<accession>A0ABR6VJC5</accession>
<proteinExistence type="predicted"/>
<gene>
    <name evidence="1" type="ORF">H8J70_08730</name>
</gene>
<keyword evidence="2" id="KW-1185">Reference proteome</keyword>
<organism evidence="1 2">
    <name type="scientific">Megasphaera hominis</name>
    <dbReference type="NCBI Taxonomy" id="159836"/>
    <lineage>
        <taxon>Bacteria</taxon>
        <taxon>Bacillati</taxon>
        <taxon>Bacillota</taxon>
        <taxon>Negativicutes</taxon>
        <taxon>Veillonellales</taxon>
        <taxon>Veillonellaceae</taxon>
        <taxon>Megasphaera</taxon>
    </lineage>
</organism>
<sequence length="110" mass="12399">MMMVYVSNPYSGAECLNTMCARHMVASLAAIFPHIYFYNPIDAMKAQGKAELSYESIMAQCKEVIKRSDAVILGTDWETSTGCRKEKEWAEEFGKPIYVSAYEFIDGGVY</sequence>
<dbReference type="SUPFAM" id="SSF52309">
    <property type="entry name" value="N-(deoxy)ribosyltransferase-like"/>
    <property type="match status" value="1"/>
</dbReference>
<dbReference type="EMBL" id="JACOGK010000025">
    <property type="protein sequence ID" value="MBC3537334.1"/>
    <property type="molecule type" value="Genomic_DNA"/>
</dbReference>
<evidence type="ECO:0000313" key="1">
    <source>
        <dbReference type="EMBL" id="MBC3537334.1"/>
    </source>
</evidence>
<comment type="caution">
    <text evidence="1">The sequence shown here is derived from an EMBL/GenBank/DDBJ whole genome shotgun (WGS) entry which is preliminary data.</text>
</comment>
<dbReference type="Gene3D" id="3.40.50.10400">
    <property type="entry name" value="Hypothetical protein PA1492"/>
    <property type="match status" value="1"/>
</dbReference>
<protein>
    <submittedName>
        <fullName evidence="1">DUF4406 domain-containing protein</fullName>
    </submittedName>
</protein>
<reference evidence="1 2" key="1">
    <citation type="submission" date="2020-08" db="EMBL/GenBank/DDBJ databases">
        <authorList>
            <person name="Liu C."/>
            <person name="Sun Q."/>
        </authorList>
    </citation>
    <scope>NUCLEOTIDE SEQUENCE [LARGE SCALE GENOMIC DNA]</scope>
    <source>
        <strain evidence="1 2">NSJ-59</strain>
    </source>
</reference>
<dbReference type="Proteomes" id="UP000606870">
    <property type="component" value="Unassembled WGS sequence"/>
</dbReference>
<name>A0ABR6VJC5_9FIRM</name>
<dbReference type="InterPro" id="IPR025518">
    <property type="entry name" value="DUF4406"/>
</dbReference>
<dbReference type="RefSeq" id="WP_186503618.1">
    <property type="nucleotide sequence ID" value="NZ_JACOGK010000025.1"/>
</dbReference>
<evidence type="ECO:0000313" key="2">
    <source>
        <dbReference type="Proteomes" id="UP000606870"/>
    </source>
</evidence>